<keyword evidence="5" id="KW-0408">Iron</keyword>
<evidence type="ECO:0000256" key="4">
    <source>
        <dbReference type="ARBA" id="ARBA00023002"/>
    </source>
</evidence>
<proteinExistence type="inferred from homology"/>
<evidence type="ECO:0000256" key="1">
    <source>
        <dbReference type="ARBA" id="ARBA00005896"/>
    </source>
</evidence>
<dbReference type="InterPro" id="IPR042098">
    <property type="entry name" value="TauD-like_sf"/>
</dbReference>
<feature type="domain" description="TauD/TfdA-like" evidence="6">
    <location>
        <begin position="3"/>
        <end position="268"/>
    </location>
</feature>
<evidence type="ECO:0000313" key="8">
    <source>
        <dbReference type="Proteomes" id="UP000009230"/>
    </source>
</evidence>
<dbReference type="Proteomes" id="UP000009230">
    <property type="component" value="Chromosome"/>
</dbReference>
<comment type="similarity">
    <text evidence="1">Belongs to the TfdA dioxygenase family.</text>
</comment>
<dbReference type="InterPro" id="IPR003819">
    <property type="entry name" value="TauD/TfdA-like"/>
</dbReference>
<keyword evidence="4 7" id="KW-0560">Oxidoreductase</keyword>
<evidence type="ECO:0000256" key="5">
    <source>
        <dbReference type="ARBA" id="ARBA00023004"/>
    </source>
</evidence>
<dbReference type="EMBL" id="CP002771">
    <property type="protein sequence ID" value="AEF55332.1"/>
    <property type="molecule type" value="Genomic_DNA"/>
</dbReference>
<dbReference type="HOGENOM" id="CLU_036005_2_1_6"/>
<dbReference type="InterPro" id="IPR051323">
    <property type="entry name" value="AtsK-like"/>
</dbReference>
<dbReference type="GO" id="GO:0006790">
    <property type="term" value="P:sulfur compound metabolic process"/>
    <property type="evidence" value="ECO:0007669"/>
    <property type="project" value="TreeGrafter"/>
</dbReference>
<dbReference type="AlphaFoldDB" id="F6CV06"/>
<dbReference type="STRING" id="491952.Mar181_2296"/>
<keyword evidence="2" id="KW-0479">Metal-binding</keyword>
<gene>
    <name evidence="7" type="ordered locus">Mar181_2296</name>
</gene>
<protein>
    <submittedName>
        <fullName evidence="7">Taurine dioxygenase</fullName>
        <ecNumber evidence="7">1.14.11.17</ecNumber>
    </submittedName>
</protein>
<dbReference type="KEGG" id="mpc:Mar181_2296"/>
<dbReference type="PANTHER" id="PTHR30468">
    <property type="entry name" value="ALPHA-KETOGLUTARATE-DEPENDENT SULFONATE DIOXYGENASE"/>
    <property type="match status" value="1"/>
</dbReference>
<organism evidence="7 8">
    <name type="scientific">Marinomonas posidonica (strain CECT 7376 / NCIMB 14433 / IVIA-Po-181)</name>
    <dbReference type="NCBI Taxonomy" id="491952"/>
    <lineage>
        <taxon>Bacteria</taxon>
        <taxon>Pseudomonadati</taxon>
        <taxon>Pseudomonadota</taxon>
        <taxon>Gammaproteobacteria</taxon>
        <taxon>Oceanospirillales</taxon>
        <taxon>Oceanospirillaceae</taxon>
        <taxon>Marinomonas</taxon>
    </lineage>
</organism>
<evidence type="ECO:0000313" key="7">
    <source>
        <dbReference type="EMBL" id="AEF55332.1"/>
    </source>
</evidence>
<evidence type="ECO:0000259" key="6">
    <source>
        <dbReference type="Pfam" id="PF02668"/>
    </source>
</evidence>
<name>F6CV06_MARPP</name>
<dbReference type="Pfam" id="PF02668">
    <property type="entry name" value="TauD"/>
    <property type="match status" value="1"/>
</dbReference>
<dbReference type="OrthoDB" id="581608at2"/>
<dbReference type="EC" id="1.14.11.17" evidence="7"/>
<dbReference type="GO" id="GO:0000908">
    <property type="term" value="F:taurine dioxygenase activity"/>
    <property type="evidence" value="ECO:0007669"/>
    <property type="project" value="UniProtKB-EC"/>
</dbReference>
<evidence type="ECO:0000256" key="2">
    <source>
        <dbReference type="ARBA" id="ARBA00022723"/>
    </source>
</evidence>
<dbReference type="SUPFAM" id="SSF51197">
    <property type="entry name" value="Clavaminate synthase-like"/>
    <property type="match status" value="1"/>
</dbReference>
<dbReference type="RefSeq" id="WP_013796807.1">
    <property type="nucleotide sequence ID" value="NC_015559.1"/>
</dbReference>
<keyword evidence="8" id="KW-1185">Reference proteome</keyword>
<keyword evidence="3 7" id="KW-0223">Dioxygenase</keyword>
<accession>F6CV06</accession>
<evidence type="ECO:0000256" key="3">
    <source>
        <dbReference type="ARBA" id="ARBA00022964"/>
    </source>
</evidence>
<dbReference type="Gene3D" id="3.60.130.10">
    <property type="entry name" value="Clavaminate synthase-like"/>
    <property type="match status" value="1"/>
</dbReference>
<dbReference type="GO" id="GO:0046872">
    <property type="term" value="F:metal ion binding"/>
    <property type="evidence" value="ECO:0007669"/>
    <property type="project" value="UniProtKB-KW"/>
</dbReference>
<dbReference type="PANTHER" id="PTHR30468:SF1">
    <property type="entry name" value="ALPHA-KETOGLUTARATE-DEPENDENT SULFONATE DIOXYGENASE"/>
    <property type="match status" value="1"/>
</dbReference>
<dbReference type="eggNOG" id="COG2175">
    <property type="taxonomic scope" value="Bacteria"/>
</dbReference>
<dbReference type="GO" id="GO:0005737">
    <property type="term" value="C:cytoplasm"/>
    <property type="evidence" value="ECO:0007669"/>
    <property type="project" value="TreeGrafter"/>
</dbReference>
<reference evidence="7 8" key="1">
    <citation type="journal article" date="2012" name="Stand. Genomic Sci.">
        <title>Complete genome sequence of Marinomonas posidonica type strain (IVIA-Po-181(T)).</title>
        <authorList>
            <person name="Lucas-Elio P."/>
            <person name="Goodwin L."/>
            <person name="Woyke T."/>
            <person name="Pitluck S."/>
            <person name="Nolan M."/>
            <person name="Kyrpides N.C."/>
            <person name="Detter J.C."/>
            <person name="Copeland A."/>
            <person name="Lu M."/>
            <person name="Bruce D."/>
            <person name="Detter C."/>
            <person name="Tapia R."/>
            <person name="Han S."/>
            <person name="Land M.L."/>
            <person name="Ivanova N."/>
            <person name="Mikhailova N."/>
            <person name="Johnston A.W."/>
            <person name="Sanchez-Amat A."/>
        </authorList>
    </citation>
    <scope>NUCLEOTIDE SEQUENCE [LARGE SCALE GENOMIC DNA]</scope>
    <source>
        <strain evidence="8">CECT 7376 / NCIMB 14433 / IVIA-Po-181</strain>
    </source>
</reference>
<sequence>MKIVPLSPSIGALVEGVVLSALSEAEFGVLYQAFLQHKVLFFHDQALTVNEHLALAERFGELEAAHPFFPHLQEDNRVVVIETARGNPPGKSYWHTDMTWQSVPPTCSILHAQYVPQQGGDTIWCDMAAVWSDLSSAEQAELRSLNGIHALHAFAGSRYDHQDEKGDSVIRQRAQEFPPQLRPIRQTHPETQQEMLFINEQFTRAIEGMTEQASQQRLATLFAKARQEKYQVRFAWQQGSVAIWDNRVTQHFAVTDYGDEPRRLHRVTVKGDPVFAGIAVNNGCED</sequence>